<name>A0A250XC46_9CHLO</name>
<feature type="region of interest" description="Disordered" evidence="1">
    <location>
        <begin position="788"/>
        <end position="814"/>
    </location>
</feature>
<dbReference type="STRING" id="1157962.A0A250XC46"/>
<feature type="region of interest" description="Disordered" evidence="1">
    <location>
        <begin position="107"/>
        <end position="189"/>
    </location>
</feature>
<feature type="region of interest" description="Disordered" evidence="1">
    <location>
        <begin position="394"/>
        <end position="453"/>
    </location>
</feature>
<dbReference type="OrthoDB" id="543067at2759"/>
<comment type="caution">
    <text evidence="2">The sequence shown here is derived from an EMBL/GenBank/DDBJ whole genome shotgun (WGS) entry which is preliminary data.</text>
</comment>
<reference evidence="2 3" key="1">
    <citation type="submission" date="2017-08" db="EMBL/GenBank/DDBJ databases">
        <title>Acidophilic green algal genome provides insights into adaptation to an acidic environment.</title>
        <authorList>
            <person name="Hirooka S."/>
            <person name="Hirose Y."/>
            <person name="Kanesaki Y."/>
            <person name="Higuchi S."/>
            <person name="Fujiwara T."/>
            <person name="Onuma R."/>
            <person name="Era A."/>
            <person name="Ohbayashi R."/>
            <person name="Uzuka A."/>
            <person name="Nozaki H."/>
            <person name="Yoshikawa H."/>
            <person name="Miyagishima S.Y."/>
        </authorList>
    </citation>
    <scope>NUCLEOTIDE SEQUENCE [LARGE SCALE GENOMIC DNA]</scope>
    <source>
        <strain evidence="2 3">NIES-2499</strain>
    </source>
</reference>
<protein>
    <submittedName>
        <fullName evidence="2">Uncharacterized protein</fullName>
    </submittedName>
</protein>
<sequence>MISGREPPWFDQVSPNLLRNRNIREYLSNFTSKDHPEVVKLTLLFGIVNLRKLFSGKLFSIENLREILTSHQVAAVVESSLPDVRAQLDNLQNQLEDVTEMVYDRHQSPVKAHLASNQGAKNADRPPSPHLPWKQFSVSAFNGHQDSDVRATDNQPHSKPKAAAEAAKNLRHGSASPSNQRRNGPARKSVNVIVPAAVLPCSDWRYDVSRTWSPPGRRRSPTREEDRHIGPLYPSWWGDGSIDAPQVAPKPKMPVRESKPPPRLAYSVLPDPVPIFQDDLVTSRYLQVPSSRYGNATITTTQGNQQQQVATEAQGRVAADTVADTHASQDEYSASITLNPAAAARHQGWLSLPAQPKGLQGDATADGTLPSAMINRDTLAPPAWYDMLQSVLEPSKHQQTPSRSDMSNPPRPSALQTQHVTSHSLQSHDHAYNPPSGHPISRTAEKTGVADENEWSDHLPVQTQNVELLQGAGLSWSTSQNMNAGRSESPDAAAWNDEAMAMVMNDGREQDEVVNSHRAGIIRMGSLQAGPSSADRGGGSASSRQRLSASYGGGIGSSHYKRVESRIKEQVRKDKAAAAAAAAGLLMNRGTYVVPFPRAALETSTVLPLSSDRLLIQQQTDVQQQKKMEAGWKHVGGGHGVNGTPTHRYQPAAAAAAAPSHLNKPSSLVASSSPAAPAITGISPAAAASLPSSSHSTPSQIVDRLASNPWTAWTLKDLDTNPQQQPNPGHGIKAEAIAVQTLDSIAVQTLDSIAVQTLDSNASPSSYHSSTLAPDHQPWWLIPQEHASDVSTDTDRSLPPNTAAAAVSGGNQKLAGTDNTQAAAMMYSLQDGRAHDDPPPYQMLSSTAGRASTPGFLFSPGPLFEADHSANSRAVMNPSTNSWRAHDWVLSSSRPWLTSLLGPTTTPQTLSSSGIGVACPEVPAAAPYSLVAAATAAGQKKVGAGAVRGGVAWEVPGPSPGDLKVSVILQNRAAEPHSGARQSKGSGWMGDFGHLNY</sequence>
<feature type="compositionally biased region" description="Polar residues" evidence="1">
    <location>
        <begin position="414"/>
        <end position="425"/>
    </location>
</feature>
<dbReference type="AlphaFoldDB" id="A0A250XC46"/>
<organism evidence="2 3">
    <name type="scientific">Chlamydomonas eustigma</name>
    <dbReference type="NCBI Taxonomy" id="1157962"/>
    <lineage>
        <taxon>Eukaryota</taxon>
        <taxon>Viridiplantae</taxon>
        <taxon>Chlorophyta</taxon>
        <taxon>core chlorophytes</taxon>
        <taxon>Chlorophyceae</taxon>
        <taxon>CS clade</taxon>
        <taxon>Chlamydomonadales</taxon>
        <taxon>Chlamydomonadaceae</taxon>
        <taxon>Chlamydomonas</taxon>
    </lineage>
</organism>
<feature type="compositionally biased region" description="Low complexity" evidence="1">
    <location>
        <begin position="529"/>
        <end position="550"/>
    </location>
</feature>
<accession>A0A250XC46</accession>
<gene>
    <name evidence="2" type="ORF">CEUSTIGMA_g8100.t1</name>
</gene>
<feature type="region of interest" description="Disordered" evidence="1">
    <location>
        <begin position="524"/>
        <end position="553"/>
    </location>
</feature>
<proteinExistence type="predicted"/>
<feature type="compositionally biased region" description="Polar residues" evidence="1">
    <location>
        <begin position="397"/>
        <end position="407"/>
    </location>
</feature>
<dbReference type="Proteomes" id="UP000232323">
    <property type="component" value="Unassembled WGS sequence"/>
</dbReference>
<evidence type="ECO:0000313" key="2">
    <source>
        <dbReference type="EMBL" id="GAX80665.1"/>
    </source>
</evidence>
<keyword evidence="3" id="KW-1185">Reference proteome</keyword>
<dbReference type="EMBL" id="BEGY01000055">
    <property type="protein sequence ID" value="GAX80665.1"/>
    <property type="molecule type" value="Genomic_DNA"/>
</dbReference>
<evidence type="ECO:0000256" key="1">
    <source>
        <dbReference type="SAM" id="MobiDB-lite"/>
    </source>
</evidence>
<feature type="region of interest" description="Disordered" evidence="1">
    <location>
        <begin position="633"/>
        <end position="658"/>
    </location>
</feature>
<evidence type="ECO:0000313" key="3">
    <source>
        <dbReference type="Proteomes" id="UP000232323"/>
    </source>
</evidence>